<sequence length="110" mass="13017">MKKAIIFILFFISANLFSQNEKYFTCEEINNTIIDRSIYEELSNGKLIVKIESKSNKIYKIIIESDKSFYYLTKPIMKKIKRSIKKNKCQNINISKIDNIKDISIKIIRD</sequence>
<dbReference type="EMBL" id="JAMLJN010000001">
    <property type="protein sequence ID" value="MCL9768797.1"/>
    <property type="molecule type" value="Genomic_DNA"/>
</dbReference>
<evidence type="ECO:0000313" key="1">
    <source>
        <dbReference type="EMBL" id="MCL9768797.1"/>
    </source>
</evidence>
<gene>
    <name evidence="1" type="ORF">NAT47_00030</name>
</gene>
<comment type="caution">
    <text evidence="1">The sequence shown here is derived from an EMBL/GenBank/DDBJ whole genome shotgun (WGS) entry which is preliminary data.</text>
</comment>
<evidence type="ECO:0000313" key="2">
    <source>
        <dbReference type="Proteomes" id="UP001203342"/>
    </source>
</evidence>
<evidence type="ECO:0008006" key="3">
    <source>
        <dbReference type="Google" id="ProtNLM"/>
    </source>
</evidence>
<protein>
    <recommendedName>
        <fullName evidence="3">KTSC domain-containing protein</fullName>
    </recommendedName>
</protein>
<organism evidence="1 2">
    <name type="scientific">Flavobacterium fragile</name>
    <dbReference type="NCBI Taxonomy" id="2949085"/>
    <lineage>
        <taxon>Bacteria</taxon>
        <taxon>Pseudomonadati</taxon>
        <taxon>Bacteroidota</taxon>
        <taxon>Flavobacteriia</taxon>
        <taxon>Flavobacteriales</taxon>
        <taxon>Flavobacteriaceae</taxon>
        <taxon>Flavobacterium</taxon>
    </lineage>
</organism>
<dbReference type="Proteomes" id="UP001203342">
    <property type="component" value="Unassembled WGS sequence"/>
</dbReference>
<keyword evidence="2" id="KW-1185">Reference proteome</keyword>
<dbReference type="RefSeq" id="WP_250579284.1">
    <property type="nucleotide sequence ID" value="NZ_JAMLJN010000001.1"/>
</dbReference>
<proteinExistence type="predicted"/>
<name>A0ABT0TD27_9FLAO</name>
<reference evidence="1 2" key="1">
    <citation type="submission" date="2022-05" db="EMBL/GenBank/DDBJ databases">
        <title>Flavobacterium sp., isolated from activated sludge.</title>
        <authorList>
            <person name="Ran Q."/>
        </authorList>
    </citation>
    <scope>NUCLEOTIDE SEQUENCE [LARGE SCALE GENOMIC DNA]</scope>
    <source>
        <strain evidence="1 2">HXWNR69</strain>
    </source>
</reference>
<accession>A0ABT0TD27</accession>